<proteinExistence type="predicted"/>
<dbReference type="Proteomes" id="UP000076567">
    <property type="component" value="Unassembled WGS sequence"/>
</dbReference>
<gene>
    <name evidence="1" type="ORF">AWM68_05985</name>
</gene>
<name>A0A163QYB5_9BACL</name>
<comment type="caution">
    <text evidence="1">The sequence shown here is derived from an EMBL/GenBank/DDBJ whole genome shotgun (WGS) entry which is preliminary data.</text>
</comment>
<protein>
    <submittedName>
        <fullName evidence="1">Uncharacterized protein</fullName>
    </submittedName>
</protein>
<accession>A0A163QYB5</accession>
<reference evidence="2" key="1">
    <citation type="submission" date="2016-01" db="EMBL/GenBank/DDBJ databases">
        <title>Draft genome of Chromobacterium sp. F49.</title>
        <authorList>
            <person name="Hong K.W."/>
        </authorList>
    </citation>
    <scope>NUCLEOTIDE SEQUENCE [LARGE SCALE GENOMIC DNA]</scope>
    <source>
        <strain evidence="2">P7IIIA</strain>
    </source>
</reference>
<evidence type="ECO:0000313" key="2">
    <source>
        <dbReference type="Proteomes" id="UP000076567"/>
    </source>
</evidence>
<organism evidence="1 2">
    <name type="scientific">Fictibacillus phosphorivorans</name>
    <dbReference type="NCBI Taxonomy" id="1221500"/>
    <lineage>
        <taxon>Bacteria</taxon>
        <taxon>Bacillati</taxon>
        <taxon>Bacillota</taxon>
        <taxon>Bacilli</taxon>
        <taxon>Bacillales</taxon>
        <taxon>Fictibacillaceae</taxon>
        <taxon>Fictibacillus</taxon>
    </lineage>
</organism>
<evidence type="ECO:0000313" key="1">
    <source>
        <dbReference type="EMBL" id="KZE65928.1"/>
    </source>
</evidence>
<dbReference type="AlphaFoldDB" id="A0A163QYB5"/>
<dbReference type="EMBL" id="LRFC01000023">
    <property type="protein sequence ID" value="KZE65928.1"/>
    <property type="molecule type" value="Genomic_DNA"/>
</dbReference>
<dbReference type="InterPro" id="IPR025619">
    <property type="entry name" value="YlzJ"/>
</dbReference>
<keyword evidence="2" id="KW-1185">Reference proteome</keyword>
<sequence>MIWYTMQPYELMFPEEGNEQTMQNVILYNDVPVLVERTGDETKIVQVLSTDPSHFLLEECQPGMVLRNF</sequence>
<dbReference type="Pfam" id="PF14035">
    <property type="entry name" value="YlzJ"/>
    <property type="match status" value="1"/>
</dbReference>
<dbReference type="OrthoDB" id="1683573at2"/>
<dbReference type="RefSeq" id="WP_066240948.1">
    <property type="nucleotide sequence ID" value="NZ_LRFC01000023.1"/>
</dbReference>